<gene>
    <name evidence="1" type="ORF">OCBIM_22012061mg</name>
</gene>
<organism evidence="1">
    <name type="scientific">Octopus bimaculoides</name>
    <name type="common">California two-spotted octopus</name>
    <dbReference type="NCBI Taxonomy" id="37653"/>
    <lineage>
        <taxon>Eukaryota</taxon>
        <taxon>Metazoa</taxon>
        <taxon>Spiralia</taxon>
        <taxon>Lophotrochozoa</taxon>
        <taxon>Mollusca</taxon>
        <taxon>Cephalopoda</taxon>
        <taxon>Coleoidea</taxon>
        <taxon>Octopodiformes</taxon>
        <taxon>Octopoda</taxon>
        <taxon>Incirrata</taxon>
        <taxon>Octopodidae</taxon>
        <taxon>Octopus</taxon>
    </lineage>
</organism>
<name>A0A0L8HLA6_OCTBM</name>
<proteinExistence type="predicted"/>
<dbReference type="AlphaFoldDB" id="A0A0L8HLA6"/>
<protein>
    <submittedName>
        <fullName evidence="1">Uncharacterized protein</fullName>
    </submittedName>
</protein>
<sequence>MNFKTKNSRHVVKLQREKHDNNKYKTVGELMLYLPKRICPSLYTSMHTGTPICFNFNHATAQVWKSMHNYIAVKLRSLNEMFRPIKKNKKKTNYTWQKWRAEEATEEFI</sequence>
<accession>A0A0L8HLA6</accession>
<reference evidence="1" key="1">
    <citation type="submission" date="2015-07" db="EMBL/GenBank/DDBJ databases">
        <title>MeaNS - Measles Nucleotide Surveillance Program.</title>
        <authorList>
            <person name="Tran T."/>
            <person name="Druce J."/>
        </authorList>
    </citation>
    <scope>NUCLEOTIDE SEQUENCE</scope>
    <source>
        <strain evidence="1">UCB-OBI-ISO-001</strain>
        <tissue evidence="1">Gonad</tissue>
    </source>
</reference>
<evidence type="ECO:0000313" key="1">
    <source>
        <dbReference type="EMBL" id="KOF90033.1"/>
    </source>
</evidence>
<dbReference type="EMBL" id="KQ417858">
    <property type="protein sequence ID" value="KOF90033.1"/>
    <property type="molecule type" value="Genomic_DNA"/>
</dbReference>